<evidence type="ECO:0000259" key="6">
    <source>
        <dbReference type="PROSITE" id="PS51733"/>
    </source>
</evidence>
<evidence type="ECO:0000313" key="8">
    <source>
        <dbReference type="Proteomes" id="UP000812966"/>
    </source>
</evidence>
<dbReference type="GO" id="GO:0017118">
    <property type="term" value="F:lipoyltransferase activity"/>
    <property type="evidence" value="ECO:0007669"/>
    <property type="project" value="TreeGrafter"/>
</dbReference>
<dbReference type="PROSITE" id="PS51733">
    <property type="entry name" value="BPL_LPL_CATALYTIC"/>
    <property type="match status" value="1"/>
</dbReference>
<dbReference type="EMBL" id="JABELV010000029">
    <property type="protein sequence ID" value="KAG7562586.1"/>
    <property type="molecule type" value="Genomic_DNA"/>
</dbReference>
<dbReference type="AlphaFoldDB" id="A0A8K0JTP4"/>
<dbReference type="PANTHER" id="PTHR12561">
    <property type="entry name" value="LIPOATE-PROTEIN LIGASE"/>
    <property type="match status" value="1"/>
</dbReference>
<evidence type="ECO:0000256" key="5">
    <source>
        <dbReference type="SAM" id="MobiDB-lite"/>
    </source>
</evidence>
<comment type="pathway">
    <text evidence="2">Protein modification; protein lipoylation via exogenous pathway; protein N(6)-(lipoyl)lysine from lipoate: step 2/2.</text>
</comment>
<feature type="region of interest" description="Disordered" evidence="5">
    <location>
        <begin position="174"/>
        <end position="199"/>
    </location>
</feature>
<dbReference type="Pfam" id="PF21948">
    <property type="entry name" value="LplA-B_cat"/>
    <property type="match status" value="1"/>
</dbReference>
<evidence type="ECO:0000256" key="2">
    <source>
        <dbReference type="ARBA" id="ARBA00005085"/>
    </source>
</evidence>
<proteinExistence type="inferred from homology"/>
<comment type="function">
    <text evidence="1">Catalyzes both the ATP-dependent activation of exogenously supplied lipoate to lipoyl-AMP and the transfer of the activated lipoyl onto the lipoyl domains of lipoate-dependent enzymes.</text>
</comment>
<dbReference type="SUPFAM" id="SSF55681">
    <property type="entry name" value="Class II aaRS and biotin synthetases"/>
    <property type="match status" value="1"/>
</dbReference>
<comment type="caution">
    <text evidence="7">The sequence shown here is derived from an EMBL/GenBank/DDBJ whole genome shotgun (WGS) entry which is preliminary data.</text>
</comment>
<evidence type="ECO:0000256" key="4">
    <source>
        <dbReference type="ARBA" id="ARBA00015925"/>
    </source>
</evidence>
<keyword evidence="8" id="KW-1185">Reference proteome</keyword>
<evidence type="ECO:0000256" key="1">
    <source>
        <dbReference type="ARBA" id="ARBA00003253"/>
    </source>
</evidence>
<dbReference type="Proteomes" id="UP000812966">
    <property type="component" value="Unassembled WGS sequence"/>
</dbReference>
<dbReference type="InterPro" id="IPR004562">
    <property type="entry name" value="LipoylTrfase_LipoateP_Ligase"/>
</dbReference>
<dbReference type="GO" id="GO:0005739">
    <property type="term" value="C:mitochondrion"/>
    <property type="evidence" value="ECO:0007669"/>
    <property type="project" value="TreeGrafter"/>
</dbReference>
<gene>
    <name evidence="7" type="ORF">FFLO_01959</name>
</gene>
<dbReference type="Gene3D" id="3.30.930.10">
    <property type="entry name" value="Bira Bifunctional Protein, Domain 2"/>
    <property type="match status" value="1"/>
</dbReference>
<protein>
    <recommendedName>
        <fullName evidence="4">Putative lipoate-protein ligase A</fullName>
    </recommendedName>
</protein>
<dbReference type="UniPathway" id="UPA00537">
    <property type="reaction ID" value="UER00595"/>
</dbReference>
<feature type="domain" description="BPL/LPL catalytic" evidence="6">
    <location>
        <begin position="72"/>
        <end position="285"/>
    </location>
</feature>
<evidence type="ECO:0000256" key="3">
    <source>
        <dbReference type="ARBA" id="ARBA00008242"/>
    </source>
</evidence>
<reference evidence="7" key="1">
    <citation type="submission" date="2020-04" db="EMBL/GenBank/DDBJ databases">
        <title>Analysis of mating type loci in Filobasidium floriforme.</title>
        <authorList>
            <person name="Nowrousian M."/>
        </authorList>
    </citation>
    <scope>NUCLEOTIDE SEQUENCE</scope>
    <source>
        <strain evidence="7">CBS 6242</strain>
    </source>
</reference>
<name>A0A8K0JTP4_9TREE</name>
<comment type="similarity">
    <text evidence="3">Belongs to the LplA family.</text>
</comment>
<dbReference type="InterPro" id="IPR045864">
    <property type="entry name" value="aa-tRNA-synth_II/BPL/LPL"/>
</dbReference>
<dbReference type="PANTHER" id="PTHR12561:SF3">
    <property type="entry name" value="LIPOYLTRANSFERASE 1, MITOCHONDRIAL"/>
    <property type="match status" value="1"/>
</dbReference>
<dbReference type="GO" id="GO:0009249">
    <property type="term" value="P:protein lipoylation"/>
    <property type="evidence" value="ECO:0007669"/>
    <property type="project" value="InterPro"/>
</dbReference>
<dbReference type="CDD" id="cd16443">
    <property type="entry name" value="LplA"/>
    <property type="match status" value="1"/>
</dbReference>
<sequence>MPPINSLRTLRSSPSLRSTYRPTIYLCASRPLSSEASRIDKSKLDEPKIYRSNSLDPYFNLSFEDWLFRKTPNSTPTLLFYRNRSCVVIGKNQNPWKETNPDLLERDGIPLIRRRSGGGTVYHDEGNINFSILVPRHLFTRSLGSGIIETALKDRLGIGRAGVNERGDLILWDKDDGNRDKGSSGGSERIDESRSGQDRKWKKISGSAYKIVAQRAYHHGTMLISSDLGSLGTYLRSKSPDLVTKSVDSVRSPVTTLRSARPDVTHDDFVHAVAEEFHRVFSKDTQTTPASDFDRRIIEQIDEKALKGDADRSNYIQQGISELKSWDWTYGSTPEFYRDLHVNLPSGPIHLLITSKHALVTHVEALTRDISPKSHEAIETLRSRLLGRTYGRSPEGDFDQLVNQAISDIHGTLS</sequence>
<accession>A0A8K0JTP4</accession>
<dbReference type="InterPro" id="IPR004143">
    <property type="entry name" value="BPL_LPL_catalytic"/>
</dbReference>
<evidence type="ECO:0000313" key="7">
    <source>
        <dbReference type="EMBL" id="KAG7562586.1"/>
    </source>
</evidence>
<organism evidence="7 8">
    <name type="scientific">Filobasidium floriforme</name>
    <dbReference type="NCBI Taxonomy" id="5210"/>
    <lineage>
        <taxon>Eukaryota</taxon>
        <taxon>Fungi</taxon>
        <taxon>Dikarya</taxon>
        <taxon>Basidiomycota</taxon>
        <taxon>Agaricomycotina</taxon>
        <taxon>Tremellomycetes</taxon>
        <taxon>Filobasidiales</taxon>
        <taxon>Filobasidiaceae</taxon>
        <taxon>Filobasidium</taxon>
    </lineage>
</organism>